<comment type="caution">
    <text evidence="1">The sequence shown here is derived from an EMBL/GenBank/DDBJ whole genome shotgun (WGS) entry which is preliminary data.</text>
</comment>
<proteinExistence type="predicted"/>
<evidence type="ECO:0000313" key="2">
    <source>
        <dbReference type="Proteomes" id="UP001209412"/>
    </source>
</evidence>
<reference evidence="1 2" key="1">
    <citation type="submission" date="2022-11" db="EMBL/GenBank/DDBJ databases">
        <title>PHB producers.</title>
        <authorList>
            <person name="Besaury L."/>
        </authorList>
    </citation>
    <scope>NUCLEOTIDE SEQUENCE [LARGE SCALE GENOMIC DNA]</scope>
    <source>
        <strain evidence="1 2">SEWS6</strain>
    </source>
</reference>
<dbReference type="RefSeq" id="WP_266241744.1">
    <property type="nucleotide sequence ID" value="NZ_JAMXWF010000048.1"/>
</dbReference>
<accession>A0ABT3UQF9</accession>
<keyword evidence="2" id="KW-1185">Reference proteome</keyword>
<dbReference type="Proteomes" id="UP001209412">
    <property type="component" value="Unassembled WGS sequence"/>
</dbReference>
<dbReference type="EMBL" id="JAPKHW010000048">
    <property type="protein sequence ID" value="MCX4150999.1"/>
    <property type="molecule type" value="Genomic_DNA"/>
</dbReference>
<protein>
    <submittedName>
        <fullName evidence="1">Uncharacterized protein</fullName>
    </submittedName>
</protein>
<evidence type="ECO:0000313" key="1">
    <source>
        <dbReference type="EMBL" id="MCX4150999.1"/>
    </source>
</evidence>
<gene>
    <name evidence="1" type="ORF">OSB80_37540</name>
</gene>
<name>A0ABT3UQF9_9BURK</name>
<organism evidence="1 2">
    <name type="scientific">Paraburkholderia madseniana</name>
    <dbReference type="NCBI Taxonomy" id="2599607"/>
    <lineage>
        <taxon>Bacteria</taxon>
        <taxon>Pseudomonadati</taxon>
        <taxon>Pseudomonadota</taxon>
        <taxon>Betaproteobacteria</taxon>
        <taxon>Burkholderiales</taxon>
        <taxon>Burkholderiaceae</taxon>
        <taxon>Paraburkholderia</taxon>
    </lineage>
</organism>
<sequence length="44" mass="5078">MSTYKILRADFSVWKHLQYLPLALEAASRDIDEANPVLFVVEVK</sequence>